<keyword evidence="1" id="KW-1133">Transmembrane helix</keyword>
<gene>
    <name evidence="3" type="ORF">UW44_C0011G0027</name>
</gene>
<evidence type="ECO:0000256" key="1">
    <source>
        <dbReference type="SAM" id="Phobius"/>
    </source>
</evidence>
<dbReference type="GO" id="GO:0008233">
    <property type="term" value="F:peptidase activity"/>
    <property type="evidence" value="ECO:0007669"/>
    <property type="project" value="UniProtKB-KW"/>
</dbReference>
<dbReference type="PANTHER" id="PTHR33490">
    <property type="entry name" value="BLR5614 PROTEIN-RELATED"/>
    <property type="match status" value="1"/>
</dbReference>
<dbReference type="SUPFAM" id="SSF54001">
    <property type="entry name" value="Cysteine proteinases"/>
    <property type="match status" value="1"/>
</dbReference>
<keyword evidence="3" id="KW-0378">Hydrolase</keyword>
<dbReference type="PANTHER" id="PTHR33490:SF6">
    <property type="entry name" value="SLL1049 PROTEIN"/>
    <property type="match status" value="1"/>
</dbReference>
<dbReference type="InterPro" id="IPR002931">
    <property type="entry name" value="Transglutaminase-like"/>
</dbReference>
<organism evidence="3 4">
    <name type="scientific">Candidatus Collierbacteria bacterium GW2011_GWB2_44_22</name>
    <dbReference type="NCBI Taxonomy" id="1618387"/>
    <lineage>
        <taxon>Bacteria</taxon>
        <taxon>Candidatus Collieribacteriota</taxon>
    </lineage>
</organism>
<sequence>MVSFPKNALSLAKFDTTYQIYYQIGDSGKTHVKFVINQKNNLSVVYATDFGLSVNETKIENVKVLDEGTPITPDVIKSLNQTSISFPFSSKVVGKNKKHTFTIEYDTTDITTKSGNTWQIDIPRLEPDENVSEQTVILTVPSGFASPAYIDPKPDIINGNVYYFSGQKISNKSISAIFGKTQYYQGTLNYHLVNSENDRIRTEISLPPDTSYQTVYYQNINPKPEEVVRDNDGNFLAKYTLSPGEKKDIVVSLIVKIDFTPKPTSHQPSDNLTAKNSIWNFDNGIFNSQELKNLKTPKSIYDFVTDKMKYDYEKINREKSVRFPAAESLINFQSAICTDFANVFVAIARKSGIPARELEGFAISENPDLKPRSLTQDVLHAWPEYFDKAKSTWIQIDPTWANTTRGIDYFNKLDFNHIVFVIHGENPDYPIPAGGYKNGQNSKDIIFEPITSINFPPPAFTATFEKQEEEDVLIKINNTSGVSYYGEVVSDENNLLEKSISWVNIPPFSQQTIRIRLKKQPFIAKIESQVIIYVNGNRLESEISIGSSSSKTLIYSGLGGFLALATVSARYIYIRRQKQKTSLYR</sequence>
<dbReference type="InterPro" id="IPR038765">
    <property type="entry name" value="Papain-like_cys_pep_sf"/>
</dbReference>
<dbReference type="Proteomes" id="UP000034006">
    <property type="component" value="Unassembled WGS sequence"/>
</dbReference>
<evidence type="ECO:0000313" key="3">
    <source>
        <dbReference type="EMBL" id="KKT51516.1"/>
    </source>
</evidence>
<keyword evidence="1" id="KW-0472">Membrane</keyword>
<comment type="caution">
    <text evidence="3">The sequence shown here is derived from an EMBL/GenBank/DDBJ whole genome shotgun (WGS) entry which is preliminary data.</text>
</comment>
<feature type="transmembrane region" description="Helical" evidence="1">
    <location>
        <begin position="553"/>
        <end position="573"/>
    </location>
</feature>
<protein>
    <submittedName>
        <fullName evidence="3">Transglutaminase-like protein enzyme cysteine protease</fullName>
    </submittedName>
</protein>
<keyword evidence="3" id="KW-0645">Protease</keyword>
<accession>A0A0G1HWM5</accession>
<dbReference type="EMBL" id="LCIH01000011">
    <property type="protein sequence ID" value="KKT51516.1"/>
    <property type="molecule type" value="Genomic_DNA"/>
</dbReference>
<proteinExistence type="predicted"/>
<dbReference type="STRING" id="1618387.UW44_C0011G0027"/>
<dbReference type="AlphaFoldDB" id="A0A0G1HWM5"/>
<name>A0A0G1HWM5_9BACT</name>
<evidence type="ECO:0000259" key="2">
    <source>
        <dbReference type="SMART" id="SM00460"/>
    </source>
</evidence>
<feature type="domain" description="Transglutaminase-like" evidence="2">
    <location>
        <begin position="329"/>
        <end position="400"/>
    </location>
</feature>
<dbReference type="Pfam" id="PF01841">
    <property type="entry name" value="Transglut_core"/>
    <property type="match status" value="1"/>
</dbReference>
<keyword evidence="1" id="KW-0812">Transmembrane</keyword>
<dbReference type="SMART" id="SM00460">
    <property type="entry name" value="TGc"/>
    <property type="match status" value="1"/>
</dbReference>
<evidence type="ECO:0000313" key="4">
    <source>
        <dbReference type="Proteomes" id="UP000034006"/>
    </source>
</evidence>
<dbReference type="Gene3D" id="3.10.620.30">
    <property type="match status" value="1"/>
</dbReference>
<reference evidence="3 4" key="1">
    <citation type="journal article" date="2015" name="Nature">
        <title>rRNA introns, odd ribosomes, and small enigmatic genomes across a large radiation of phyla.</title>
        <authorList>
            <person name="Brown C.T."/>
            <person name="Hug L.A."/>
            <person name="Thomas B.C."/>
            <person name="Sharon I."/>
            <person name="Castelle C.J."/>
            <person name="Singh A."/>
            <person name="Wilkins M.J."/>
            <person name="Williams K.H."/>
            <person name="Banfield J.F."/>
        </authorList>
    </citation>
    <scope>NUCLEOTIDE SEQUENCE [LARGE SCALE GENOMIC DNA]</scope>
</reference>
<dbReference type="GO" id="GO:0006508">
    <property type="term" value="P:proteolysis"/>
    <property type="evidence" value="ECO:0007669"/>
    <property type="project" value="UniProtKB-KW"/>
</dbReference>